<keyword evidence="15" id="KW-0325">Glycoprotein</keyword>
<dbReference type="Pfam" id="PF07714">
    <property type="entry name" value="PK_Tyr_Ser-Thr"/>
    <property type="match status" value="1"/>
</dbReference>
<keyword evidence="6" id="KW-0677">Repeat</keyword>
<evidence type="ECO:0000256" key="1">
    <source>
        <dbReference type="ARBA" id="ARBA00004167"/>
    </source>
</evidence>
<dbReference type="PROSITE" id="PS00107">
    <property type="entry name" value="PROTEIN_KINASE_ATP"/>
    <property type="match status" value="1"/>
</dbReference>
<dbReference type="GO" id="GO:0043235">
    <property type="term" value="C:receptor complex"/>
    <property type="evidence" value="ECO:0007669"/>
    <property type="project" value="TreeGrafter"/>
</dbReference>
<keyword evidence="8 19" id="KW-0418">Kinase</keyword>
<evidence type="ECO:0000256" key="20">
    <source>
        <dbReference type="PIRSR" id="PIRSR000628-1"/>
    </source>
</evidence>
<gene>
    <name evidence="27" type="ORF">HNY73_013427</name>
</gene>
<dbReference type="GO" id="GO:0005524">
    <property type="term" value="F:ATP binding"/>
    <property type="evidence" value="ECO:0007669"/>
    <property type="project" value="UniProtKB-UniRule"/>
</dbReference>
<dbReference type="InterPro" id="IPR017441">
    <property type="entry name" value="Protein_kinase_ATP_BS"/>
</dbReference>
<keyword evidence="13 22" id="KW-1015">Disulfide bond</keyword>
<dbReference type="EMBL" id="JABXBU010001863">
    <property type="protein sequence ID" value="KAF8783235.1"/>
    <property type="molecule type" value="Genomic_DNA"/>
</dbReference>
<feature type="binding site" evidence="21">
    <location>
        <begin position="572"/>
        <end position="574"/>
    </location>
    <ligand>
        <name>ATP</name>
        <dbReference type="ChEBI" id="CHEBI:30616"/>
    </ligand>
</feature>
<dbReference type="SUPFAM" id="SSF56112">
    <property type="entry name" value="Protein kinase-like (PK-like)"/>
    <property type="match status" value="1"/>
</dbReference>
<dbReference type="SUPFAM" id="SSF48726">
    <property type="entry name" value="Immunoglobulin"/>
    <property type="match status" value="3"/>
</dbReference>
<dbReference type="AlphaFoldDB" id="A0A8T0EXZ3"/>
<evidence type="ECO:0000256" key="6">
    <source>
        <dbReference type="ARBA" id="ARBA00022737"/>
    </source>
</evidence>
<evidence type="ECO:0000256" key="21">
    <source>
        <dbReference type="PIRSR" id="PIRSR000628-2"/>
    </source>
</evidence>
<dbReference type="GO" id="GO:0005886">
    <property type="term" value="C:plasma membrane"/>
    <property type="evidence" value="ECO:0007669"/>
    <property type="project" value="TreeGrafter"/>
</dbReference>
<evidence type="ECO:0000256" key="18">
    <source>
        <dbReference type="ARBA" id="ARBA00056965"/>
    </source>
</evidence>
<feature type="binding site" evidence="21">
    <location>
        <position position="578"/>
    </location>
    <ligand>
        <name>ATP</name>
        <dbReference type="ChEBI" id="CHEBI:30616"/>
    </ligand>
</feature>
<reference evidence="27" key="2">
    <citation type="submission" date="2020-06" db="EMBL/GenBank/DDBJ databases">
        <authorList>
            <person name="Sheffer M."/>
        </authorList>
    </citation>
    <scope>NUCLEOTIDE SEQUENCE</scope>
</reference>
<dbReference type="InterPro" id="IPR020635">
    <property type="entry name" value="Tyr_kinase_cat_dom"/>
</dbReference>
<evidence type="ECO:0000256" key="16">
    <source>
        <dbReference type="ARBA" id="ARBA00023319"/>
    </source>
</evidence>
<feature type="active site" description="Proton acceptor" evidence="20">
    <location>
        <position position="630"/>
    </location>
</feature>
<dbReference type="FunFam" id="2.60.40.10:FF:000020">
    <property type="entry name" value="Fibroblast growth factor receptor"/>
    <property type="match status" value="1"/>
</dbReference>
<dbReference type="GO" id="GO:0005007">
    <property type="term" value="F:fibroblast growth factor receptor activity"/>
    <property type="evidence" value="ECO:0007669"/>
    <property type="project" value="InterPro"/>
</dbReference>
<evidence type="ECO:0000256" key="22">
    <source>
        <dbReference type="PIRSR" id="PIRSR000628-3"/>
    </source>
</evidence>
<feature type="binding site" evidence="21">
    <location>
        <position position="648"/>
    </location>
    <ligand>
        <name>ATP</name>
        <dbReference type="ChEBI" id="CHEBI:30616"/>
    </ligand>
</feature>
<keyword evidence="4 24" id="KW-0812">Transmembrane</keyword>
<accession>A0A8T0EXZ3</accession>
<keyword evidence="14 19" id="KW-0675">Receptor</keyword>
<evidence type="ECO:0000256" key="17">
    <source>
        <dbReference type="ARBA" id="ARBA00051243"/>
    </source>
</evidence>
<comment type="caution">
    <text evidence="27">The sequence shown here is derived from an EMBL/GenBank/DDBJ whole genome shotgun (WGS) entry which is preliminary data.</text>
</comment>
<dbReference type="InterPro" id="IPR036179">
    <property type="entry name" value="Ig-like_dom_sf"/>
</dbReference>
<dbReference type="InterPro" id="IPR016248">
    <property type="entry name" value="FGF_rcpt_fam"/>
</dbReference>
<feature type="binding site" evidence="21">
    <location>
        <begin position="497"/>
        <end position="503"/>
    </location>
    <ligand>
        <name>ATP</name>
        <dbReference type="ChEBI" id="CHEBI:30616"/>
    </ligand>
</feature>
<evidence type="ECO:0000256" key="19">
    <source>
        <dbReference type="PIRNR" id="PIRNR000628"/>
    </source>
</evidence>
<comment type="similarity">
    <text evidence="19">Belongs to the protein kinase superfamily. Tyr protein kinase family. Fibroblast growth factor receptor subfamily.</text>
</comment>
<dbReference type="SMART" id="SM00408">
    <property type="entry name" value="IGc2"/>
    <property type="match status" value="3"/>
</dbReference>
<dbReference type="Pfam" id="PF07679">
    <property type="entry name" value="I-set"/>
    <property type="match status" value="3"/>
</dbReference>
<dbReference type="PROSITE" id="PS50835">
    <property type="entry name" value="IG_LIKE"/>
    <property type="match status" value="3"/>
</dbReference>
<evidence type="ECO:0000256" key="15">
    <source>
        <dbReference type="ARBA" id="ARBA00023180"/>
    </source>
</evidence>
<feature type="domain" description="Ig-like" evidence="26">
    <location>
        <begin position="86"/>
        <end position="172"/>
    </location>
</feature>
<evidence type="ECO:0000256" key="10">
    <source>
        <dbReference type="ARBA" id="ARBA00022989"/>
    </source>
</evidence>
<evidence type="ECO:0000313" key="27">
    <source>
        <dbReference type="EMBL" id="KAF8783235.1"/>
    </source>
</evidence>
<evidence type="ECO:0000256" key="2">
    <source>
        <dbReference type="ARBA" id="ARBA00022553"/>
    </source>
</evidence>
<dbReference type="InterPro" id="IPR001245">
    <property type="entry name" value="Ser-Thr/Tyr_kinase_cat_dom"/>
</dbReference>
<comment type="subcellular location">
    <subcellularLocation>
        <location evidence="1">Membrane</location>
        <topology evidence="1">Single-pass membrane protein</topology>
    </subcellularLocation>
</comment>
<feature type="domain" description="Ig-like" evidence="26">
    <location>
        <begin position="181"/>
        <end position="268"/>
    </location>
</feature>
<dbReference type="PIRSF" id="PIRSF000628">
    <property type="entry name" value="FGFR"/>
    <property type="match status" value="1"/>
</dbReference>
<keyword evidence="9 19" id="KW-0067">ATP-binding</keyword>
<keyword evidence="28" id="KW-1185">Reference proteome</keyword>
<keyword evidence="5" id="KW-0732">Signal</keyword>
<organism evidence="27 28">
    <name type="scientific">Argiope bruennichi</name>
    <name type="common">Wasp spider</name>
    <name type="synonym">Aranea bruennichi</name>
    <dbReference type="NCBI Taxonomy" id="94029"/>
    <lineage>
        <taxon>Eukaryota</taxon>
        <taxon>Metazoa</taxon>
        <taxon>Ecdysozoa</taxon>
        <taxon>Arthropoda</taxon>
        <taxon>Chelicerata</taxon>
        <taxon>Arachnida</taxon>
        <taxon>Araneae</taxon>
        <taxon>Araneomorphae</taxon>
        <taxon>Entelegynae</taxon>
        <taxon>Araneoidea</taxon>
        <taxon>Araneidae</taxon>
        <taxon>Argiope</taxon>
    </lineage>
</organism>
<evidence type="ECO:0000259" key="26">
    <source>
        <dbReference type="PROSITE" id="PS50835"/>
    </source>
</evidence>
<feature type="binding site" evidence="21">
    <location>
        <position position="634"/>
    </location>
    <ligand>
        <name>ATP</name>
        <dbReference type="ChEBI" id="CHEBI:30616"/>
    </ligand>
</feature>
<feature type="disulfide bond" evidence="22">
    <location>
        <begin position="109"/>
        <end position="156"/>
    </location>
</feature>
<dbReference type="FunFam" id="2.60.40.10:FF:000016">
    <property type="entry name" value="Fibroblast growth factor receptor"/>
    <property type="match status" value="2"/>
</dbReference>
<dbReference type="FunFam" id="1.10.510.10:FF:000007">
    <property type="entry name" value="Fibroblast growth factor receptor"/>
    <property type="match status" value="1"/>
</dbReference>
<dbReference type="PROSITE" id="PS00109">
    <property type="entry name" value="PROTEIN_KINASE_TYR"/>
    <property type="match status" value="1"/>
</dbReference>
<evidence type="ECO:0000256" key="24">
    <source>
        <dbReference type="SAM" id="Phobius"/>
    </source>
</evidence>
<dbReference type="PRINTS" id="PR00109">
    <property type="entry name" value="TYRKINASE"/>
</dbReference>
<keyword evidence="7 19" id="KW-0547">Nucleotide-binding</keyword>
<feature type="disulfide bond" evidence="22">
    <location>
        <begin position="299"/>
        <end position="362"/>
    </location>
</feature>
<keyword evidence="16" id="KW-0393">Immunoglobulin domain</keyword>
<dbReference type="PANTHER" id="PTHR24416">
    <property type="entry name" value="TYROSINE-PROTEIN KINASE RECEPTOR"/>
    <property type="match status" value="1"/>
</dbReference>
<keyword evidence="10 24" id="KW-1133">Transmembrane helix</keyword>
<dbReference type="FunFam" id="3.30.200.20:FF:000593">
    <property type="entry name" value="Predicted protein"/>
    <property type="match status" value="1"/>
</dbReference>
<feature type="disulfide bond" evidence="22">
    <location>
        <begin position="205"/>
        <end position="252"/>
    </location>
</feature>
<dbReference type="SMART" id="SM00409">
    <property type="entry name" value="IG"/>
    <property type="match status" value="3"/>
</dbReference>
<feature type="domain" description="Protein kinase" evidence="25">
    <location>
        <begin position="491"/>
        <end position="765"/>
    </location>
</feature>
<feature type="binding site" evidence="21 23">
    <location>
        <position position="524"/>
    </location>
    <ligand>
        <name>ATP</name>
        <dbReference type="ChEBI" id="CHEBI:30616"/>
    </ligand>
</feature>
<dbReference type="InterPro" id="IPR007110">
    <property type="entry name" value="Ig-like_dom"/>
</dbReference>
<dbReference type="InterPro" id="IPR008266">
    <property type="entry name" value="Tyr_kinase_AS"/>
</dbReference>
<dbReference type="Proteomes" id="UP000807504">
    <property type="component" value="Unassembled WGS sequence"/>
</dbReference>
<dbReference type="PANTHER" id="PTHR24416:SF550">
    <property type="entry name" value="FIBROBLAST GROWTH FACTOR RECEPTOR HOMOLOG 1-RELATED"/>
    <property type="match status" value="1"/>
</dbReference>
<dbReference type="InterPro" id="IPR003599">
    <property type="entry name" value="Ig_sub"/>
</dbReference>
<keyword evidence="11 19" id="KW-0472">Membrane</keyword>
<feature type="transmembrane region" description="Helical" evidence="24">
    <location>
        <begin position="391"/>
        <end position="414"/>
    </location>
</feature>
<dbReference type="InterPro" id="IPR013098">
    <property type="entry name" value="Ig_I-set"/>
</dbReference>
<evidence type="ECO:0000259" key="25">
    <source>
        <dbReference type="PROSITE" id="PS50011"/>
    </source>
</evidence>
<evidence type="ECO:0000256" key="13">
    <source>
        <dbReference type="ARBA" id="ARBA00023157"/>
    </source>
</evidence>
<dbReference type="SMART" id="SM00219">
    <property type="entry name" value="TyrKc"/>
    <property type="match status" value="1"/>
</dbReference>
<dbReference type="InterPro" id="IPR000719">
    <property type="entry name" value="Prot_kinase_dom"/>
</dbReference>
<comment type="catalytic activity">
    <reaction evidence="17 19">
        <text>L-tyrosyl-[protein] + ATP = O-phospho-L-tyrosyl-[protein] + ADP + H(+)</text>
        <dbReference type="Rhea" id="RHEA:10596"/>
        <dbReference type="Rhea" id="RHEA-COMP:10136"/>
        <dbReference type="Rhea" id="RHEA-COMP:20101"/>
        <dbReference type="ChEBI" id="CHEBI:15378"/>
        <dbReference type="ChEBI" id="CHEBI:30616"/>
        <dbReference type="ChEBI" id="CHEBI:46858"/>
        <dbReference type="ChEBI" id="CHEBI:61978"/>
        <dbReference type="ChEBI" id="CHEBI:456216"/>
        <dbReference type="EC" id="2.7.10.1"/>
    </reaction>
</comment>
<evidence type="ECO:0000256" key="11">
    <source>
        <dbReference type="ARBA" id="ARBA00023136"/>
    </source>
</evidence>
<dbReference type="InterPro" id="IPR050122">
    <property type="entry name" value="RTK"/>
</dbReference>
<evidence type="ECO:0000256" key="9">
    <source>
        <dbReference type="ARBA" id="ARBA00022840"/>
    </source>
</evidence>
<dbReference type="InterPro" id="IPR011009">
    <property type="entry name" value="Kinase-like_dom_sf"/>
</dbReference>
<proteinExistence type="inferred from homology"/>
<keyword evidence="3 19" id="KW-0808">Transferase</keyword>
<name>A0A8T0EXZ3_ARGBR</name>
<evidence type="ECO:0000256" key="8">
    <source>
        <dbReference type="ARBA" id="ARBA00022777"/>
    </source>
</evidence>
<evidence type="ECO:0000256" key="7">
    <source>
        <dbReference type="ARBA" id="ARBA00022741"/>
    </source>
</evidence>
<dbReference type="PROSITE" id="PS50011">
    <property type="entry name" value="PROTEIN_KINASE_DOM"/>
    <property type="match status" value="1"/>
</dbReference>
<keyword evidence="12 19" id="KW-0829">Tyrosine-protein kinase</keyword>
<protein>
    <recommendedName>
        <fullName evidence="19">Fibroblast growth factor receptor</fullName>
        <ecNumber evidence="19">2.7.10.1</ecNumber>
    </recommendedName>
</protein>
<sequence>MDKNECFKFIIFIFISTEIFTIKALVESTNSSELQNSTIAAKLVEYDSDASLAEERIPDLYYGNGVSNNSEEETVSHKSKSIPHAPVFITNFTESDVKAEINSVLYLECPAEGFPLPKIIWYKDGSLLQENKDVHINTWSLKIENIAESDTGEYMCVVSNSEGAINFNFTVEVVEGIPRPPVFTKYNRMIQFVVKPAGSTAVLKCPADGYPAPEIMWYKDGKVIKKDDRIRLQKWSLKLEHVTVSDEGIYTCVVSNSEGSVNFNFTMEVVERVPHRPIMIENYPGNQTAYVGETVVFECRFISDLHPVVLWIKYIEPSNSLDSDDDYVPKVKYAKSNDPNNTDPTFLILHNVTFEDAGWYGCMASNTLGNSTQNAYLNVLPLEEKKKKPPLLLIGLSVVLGVCLLSVICFALYYRRLKEEKRLRLLQSGKPLNMFLKKRVVLIPQSSGSSTNLAAPLVKIQAFDPSYENSAGISEYEVPLDPAWEFPRDQLVFGKPLGRGAFGQVVQAEAKGLNGEKSTTVAVKMLKDGYTDQDLIDLISEAEMMKLVGKHPNIINLLGCCTQNGPFYVIVEYAANGNLRDYLRNHRPVPGYEVSNTQKDFMSEKNLLSFAYQVAKGMEYLSSKKCIHRDLAARNVLVMEDKVLKIADFGFARDVHESDYYRKTKNGLLPIKWMALESLIDRLYTTQSDVWSFGVLLWEIMTFGGMPYASVPPEKLFNMLKNGHRLEKPSNCRMETYLLMLECWNANPSERPTFSALVRKLDTAVMESSDVTYICLDYVYTTDTSESSSEEESETAQV</sequence>
<evidence type="ECO:0000256" key="23">
    <source>
        <dbReference type="PROSITE-ProRule" id="PRU10141"/>
    </source>
</evidence>
<dbReference type="Gene3D" id="1.10.510.10">
    <property type="entry name" value="Transferase(Phosphotransferase) domain 1"/>
    <property type="match status" value="1"/>
</dbReference>
<dbReference type="Gene3D" id="2.60.40.10">
    <property type="entry name" value="Immunoglobulins"/>
    <property type="match status" value="3"/>
</dbReference>
<evidence type="ECO:0000256" key="3">
    <source>
        <dbReference type="ARBA" id="ARBA00022679"/>
    </source>
</evidence>
<dbReference type="Gene3D" id="3.30.200.20">
    <property type="entry name" value="Phosphorylase Kinase, domain 1"/>
    <property type="match status" value="1"/>
</dbReference>
<reference evidence="27" key="1">
    <citation type="journal article" date="2020" name="bioRxiv">
        <title>Chromosome-level reference genome of the European wasp spider Argiope bruennichi: a resource for studies on range expansion and evolutionary adaptation.</title>
        <authorList>
            <person name="Sheffer M.M."/>
            <person name="Hoppe A."/>
            <person name="Krehenwinkel H."/>
            <person name="Uhl G."/>
            <person name="Kuss A.W."/>
            <person name="Jensen L."/>
            <person name="Jensen C."/>
            <person name="Gillespie R.G."/>
            <person name="Hoff K.J."/>
            <person name="Prost S."/>
        </authorList>
    </citation>
    <scope>NUCLEOTIDE SEQUENCE</scope>
</reference>
<keyword evidence="2" id="KW-0597">Phosphoprotein</keyword>
<feature type="domain" description="Ig-like" evidence="26">
    <location>
        <begin position="277"/>
        <end position="378"/>
    </location>
</feature>
<evidence type="ECO:0000256" key="14">
    <source>
        <dbReference type="ARBA" id="ARBA00023170"/>
    </source>
</evidence>
<dbReference type="EC" id="2.7.10.1" evidence="19"/>
<evidence type="ECO:0000256" key="5">
    <source>
        <dbReference type="ARBA" id="ARBA00022729"/>
    </source>
</evidence>
<evidence type="ECO:0000313" key="28">
    <source>
        <dbReference type="Proteomes" id="UP000807504"/>
    </source>
</evidence>
<dbReference type="InterPro" id="IPR013783">
    <property type="entry name" value="Ig-like_fold"/>
</dbReference>
<dbReference type="InterPro" id="IPR003598">
    <property type="entry name" value="Ig_sub2"/>
</dbReference>
<comment type="function">
    <text evidence="18">Receptor for basic fibroblast growth factor.</text>
</comment>
<evidence type="ECO:0000256" key="4">
    <source>
        <dbReference type="ARBA" id="ARBA00022692"/>
    </source>
</evidence>
<dbReference type="GO" id="GO:0008284">
    <property type="term" value="P:positive regulation of cell population proliferation"/>
    <property type="evidence" value="ECO:0007669"/>
    <property type="project" value="InterPro"/>
</dbReference>
<evidence type="ECO:0000256" key="12">
    <source>
        <dbReference type="ARBA" id="ARBA00023137"/>
    </source>
</evidence>